<dbReference type="Proteomes" id="UP001058271">
    <property type="component" value="Chromosome"/>
</dbReference>
<feature type="domain" description="Beta-lactamase-related" evidence="1">
    <location>
        <begin position="29"/>
        <end position="356"/>
    </location>
</feature>
<gene>
    <name evidence="2" type="ORF">Drose_24790</name>
</gene>
<dbReference type="PANTHER" id="PTHR43319">
    <property type="entry name" value="BETA-LACTAMASE-RELATED"/>
    <property type="match status" value="1"/>
</dbReference>
<dbReference type="InterPro" id="IPR001466">
    <property type="entry name" value="Beta-lactam-related"/>
</dbReference>
<dbReference type="InterPro" id="IPR052907">
    <property type="entry name" value="Beta-lactamase/esterase"/>
</dbReference>
<proteinExistence type="predicted"/>
<sequence>MTVTRSVALDAAADPSGRLSAALEALTHDGELGVQVCVVRDGTVLADVTAGAHDAAEPPLTRRSLLPVFSVSKGVLSGLALVALSRGALELDQPVRTVWPEFAANGKQDVTVRHVLLHTAGIPQMPAGVTVEQMCDWSAMVERVAALELLWPAGAVRAYHALTYGWLLGETVRRALDVRADVATLVRRELLDPLGVAEFWFGIPDAVEPRVHAVVRDPRRPPDPGSLLARALPERLAVSQAVYGRPDVRRAVIPAVNGITNARALATLYAGIAGQRGVAGPVVDPAWVRRAARPLLRETDRTIGSQVVHGLGFYVGNENGWEWDVPFAAGSATFGHPGSGGSLAWGNVRTGTGFAITRVRLTGAGWRDPAIQRLVRLLGEVATAVEEER</sequence>
<dbReference type="InterPro" id="IPR012338">
    <property type="entry name" value="Beta-lactam/transpept-like"/>
</dbReference>
<dbReference type="Gene3D" id="3.40.710.10">
    <property type="entry name" value="DD-peptidase/beta-lactamase superfamily"/>
    <property type="match status" value="1"/>
</dbReference>
<protein>
    <submittedName>
        <fullName evidence="2">Beta-lactamase family protein</fullName>
    </submittedName>
</protein>
<evidence type="ECO:0000259" key="1">
    <source>
        <dbReference type="Pfam" id="PF00144"/>
    </source>
</evidence>
<dbReference type="SUPFAM" id="SSF56601">
    <property type="entry name" value="beta-lactamase/transpeptidase-like"/>
    <property type="match status" value="1"/>
</dbReference>
<organism evidence="2 3">
    <name type="scientific">Dactylosporangium roseum</name>
    <dbReference type="NCBI Taxonomy" id="47989"/>
    <lineage>
        <taxon>Bacteria</taxon>
        <taxon>Bacillati</taxon>
        <taxon>Actinomycetota</taxon>
        <taxon>Actinomycetes</taxon>
        <taxon>Micromonosporales</taxon>
        <taxon>Micromonosporaceae</taxon>
        <taxon>Dactylosporangium</taxon>
    </lineage>
</organism>
<dbReference type="EMBL" id="CP073721">
    <property type="protein sequence ID" value="UWZ34435.1"/>
    <property type="molecule type" value="Genomic_DNA"/>
</dbReference>
<keyword evidence="3" id="KW-1185">Reference proteome</keyword>
<evidence type="ECO:0000313" key="3">
    <source>
        <dbReference type="Proteomes" id="UP001058271"/>
    </source>
</evidence>
<reference evidence="2" key="1">
    <citation type="submission" date="2021-04" db="EMBL/GenBank/DDBJ databases">
        <title>Biosynthetic gene clusters of Dactylosporangioum roseum.</title>
        <authorList>
            <person name="Hartkoorn R.C."/>
            <person name="Beaudoing E."/>
            <person name="Hot D."/>
            <person name="Moureu S."/>
        </authorList>
    </citation>
    <scope>NUCLEOTIDE SEQUENCE</scope>
    <source>
        <strain evidence="2">NRRL B-16295</strain>
    </source>
</reference>
<dbReference type="PANTHER" id="PTHR43319:SF3">
    <property type="entry name" value="BETA-LACTAMASE-RELATED DOMAIN-CONTAINING PROTEIN"/>
    <property type="match status" value="1"/>
</dbReference>
<name>A0ABY5YXG2_9ACTN</name>
<accession>A0ABY5YXG2</accession>
<dbReference type="RefSeq" id="WP_260723752.1">
    <property type="nucleotide sequence ID" value="NZ_BAAABS010000011.1"/>
</dbReference>
<evidence type="ECO:0000313" key="2">
    <source>
        <dbReference type="EMBL" id="UWZ34435.1"/>
    </source>
</evidence>
<dbReference type="Pfam" id="PF00144">
    <property type="entry name" value="Beta-lactamase"/>
    <property type="match status" value="1"/>
</dbReference>